<dbReference type="Pfam" id="PF00953">
    <property type="entry name" value="Glycos_transf_4"/>
    <property type="match status" value="1"/>
</dbReference>
<organism evidence="9 10">
    <name type="scientific">Pedobacter steynii</name>
    <dbReference type="NCBI Taxonomy" id="430522"/>
    <lineage>
        <taxon>Bacteria</taxon>
        <taxon>Pseudomonadati</taxon>
        <taxon>Bacteroidota</taxon>
        <taxon>Sphingobacteriia</taxon>
        <taxon>Sphingobacteriales</taxon>
        <taxon>Sphingobacteriaceae</taxon>
        <taxon>Pedobacter</taxon>
    </lineage>
</organism>
<feature type="transmembrane region" description="Helical" evidence="8">
    <location>
        <begin position="123"/>
        <end position="141"/>
    </location>
</feature>
<evidence type="ECO:0000256" key="6">
    <source>
        <dbReference type="ARBA" id="ARBA00023136"/>
    </source>
</evidence>
<proteinExistence type="predicted"/>
<keyword evidence="4 8" id="KW-0812">Transmembrane</keyword>
<sequence>MVEGIGFFVFSLLLVALLIPVVIRFSFLLGLYDEADGDRKDHGRNISRLGGLAVFAGLMTSVLLFTDLKTDLNMVFALASFILLFTLGLNDDVCGTGPLLKIAVQLVSAIILISAGWCQEPGWIGLLKIFLFVLLCNAFNLIDGLDGLAGTLGLFVNLFFGILLFLGEDHSYGGIALMLSGSLAGFLLFNYAPARIFMGDAMAMLTGLISGLMALRFIKLADGGGISFLYSDSAMAVALAVLIVPVFDCLRVFLIRLLHRRSPFSGDRNHIHHRLKQMGYTDGTVVFRLLIFNISMVVMTLFLQHLGNFTLIILLFSICVFSNGLLTFMIRKTADKNYRLRDVLLRDTLNIGRN</sequence>
<keyword evidence="5 8" id="KW-1133">Transmembrane helix</keyword>
<dbReference type="EMBL" id="FNGY01000006">
    <property type="protein sequence ID" value="SDN08104.1"/>
    <property type="molecule type" value="Genomic_DNA"/>
</dbReference>
<dbReference type="GO" id="GO:0009103">
    <property type="term" value="P:lipopolysaccharide biosynthetic process"/>
    <property type="evidence" value="ECO:0007669"/>
    <property type="project" value="TreeGrafter"/>
</dbReference>
<keyword evidence="2" id="KW-1003">Cell membrane</keyword>
<dbReference type="CDD" id="cd06853">
    <property type="entry name" value="GT_WecA_like"/>
    <property type="match status" value="1"/>
</dbReference>
<dbReference type="InterPro" id="IPR018480">
    <property type="entry name" value="PNAcMuramoyl-5peptid_Trfase_CS"/>
</dbReference>
<evidence type="ECO:0000256" key="5">
    <source>
        <dbReference type="ARBA" id="ARBA00022989"/>
    </source>
</evidence>
<gene>
    <name evidence="9" type="ORF">SAMN05421820_106110</name>
</gene>
<feature type="transmembrane region" description="Helical" evidence="8">
    <location>
        <begin position="279"/>
        <end position="303"/>
    </location>
</feature>
<feature type="transmembrane region" description="Helical" evidence="8">
    <location>
        <begin position="172"/>
        <end position="189"/>
    </location>
</feature>
<feature type="transmembrane region" description="Helical" evidence="8">
    <location>
        <begin position="309"/>
        <end position="330"/>
    </location>
</feature>
<dbReference type="InterPro" id="IPR000715">
    <property type="entry name" value="Glycosyl_transferase_4"/>
</dbReference>
<dbReference type="GO" id="GO:0016780">
    <property type="term" value="F:phosphotransferase activity, for other substituted phosphate groups"/>
    <property type="evidence" value="ECO:0007669"/>
    <property type="project" value="InterPro"/>
</dbReference>
<keyword evidence="7" id="KW-0479">Metal-binding</keyword>
<dbReference type="PANTHER" id="PTHR22926:SF3">
    <property type="entry name" value="UNDECAPRENYL-PHOSPHATE ALPHA-N-ACETYLGLUCOSAMINYL 1-PHOSPHATE TRANSFERASE"/>
    <property type="match status" value="1"/>
</dbReference>
<feature type="binding site" evidence="7">
    <location>
        <position position="140"/>
    </location>
    <ligand>
        <name>Mg(2+)</name>
        <dbReference type="ChEBI" id="CHEBI:18420"/>
    </ligand>
</feature>
<keyword evidence="10" id="KW-1185">Reference proteome</keyword>
<evidence type="ECO:0000256" key="1">
    <source>
        <dbReference type="ARBA" id="ARBA00004651"/>
    </source>
</evidence>
<dbReference type="OrthoDB" id="9783652at2"/>
<keyword evidence="7" id="KW-0460">Magnesium</keyword>
<dbReference type="GO" id="GO:0046872">
    <property type="term" value="F:metal ion binding"/>
    <property type="evidence" value="ECO:0007669"/>
    <property type="project" value="UniProtKB-KW"/>
</dbReference>
<dbReference type="PANTHER" id="PTHR22926">
    <property type="entry name" value="PHOSPHO-N-ACETYLMURAMOYL-PENTAPEPTIDE-TRANSFERASE"/>
    <property type="match status" value="1"/>
</dbReference>
<evidence type="ECO:0000313" key="10">
    <source>
        <dbReference type="Proteomes" id="UP000183200"/>
    </source>
</evidence>
<dbReference type="AlphaFoldDB" id="A0A1G9YG53"/>
<comment type="subcellular location">
    <subcellularLocation>
        <location evidence="1">Cell membrane</location>
        <topology evidence="1">Multi-pass membrane protein</topology>
    </subcellularLocation>
</comment>
<accession>A0A1G9YG53</accession>
<keyword evidence="3 9" id="KW-0808">Transferase</keyword>
<feature type="transmembrane region" description="Helical" evidence="8">
    <location>
        <begin position="49"/>
        <end position="66"/>
    </location>
</feature>
<feature type="transmembrane region" description="Helical" evidence="8">
    <location>
        <begin position="6"/>
        <end position="29"/>
    </location>
</feature>
<evidence type="ECO:0000256" key="8">
    <source>
        <dbReference type="SAM" id="Phobius"/>
    </source>
</evidence>
<feature type="transmembrane region" description="Helical" evidence="8">
    <location>
        <begin position="148"/>
        <end position="166"/>
    </location>
</feature>
<name>A0A1G9YG53_9SPHI</name>
<dbReference type="GO" id="GO:0005886">
    <property type="term" value="C:plasma membrane"/>
    <property type="evidence" value="ECO:0007669"/>
    <property type="project" value="UniProtKB-SubCell"/>
</dbReference>
<comment type="cofactor">
    <cofactor evidence="7">
        <name>Mg(2+)</name>
        <dbReference type="ChEBI" id="CHEBI:18420"/>
    </cofactor>
</comment>
<keyword evidence="6 8" id="KW-0472">Membrane</keyword>
<evidence type="ECO:0000256" key="2">
    <source>
        <dbReference type="ARBA" id="ARBA00022475"/>
    </source>
</evidence>
<feature type="binding site" evidence="7">
    <location>
        <position position="200"/>
    </location>
    <ligand>
        <name>Mg(2+)</name>
        <dbReference type="ChEBI" id="CHEBI:18420"/>
    </ligand>
</feature>
<dbReference type="PROSITE" id="PS01348">
    <property type="entry name" value="MRAY_2"/>
    <property type="match status" value="1"/>
</dbReference>
<feature type="transmembrane region" description="Helical" evidence="8">
    <location>
        <begin position="72"/>
        <end position="90"/>
    </location>
</feature>
<dbReference type="Proteomes" id="UP000183200">
    <property type="component" value="Unassembled WGS sequence"/>
</dbReference>
<evidence type="ECO:0000256" key="3">
    <source>
        <dbReference type="ARBA" id="ARBA00022679"/>
    </source>
</evidence>
<dbReference type="GO" id="GO:0044038">
    <property type="term" value="P:cell wall macromolecule biosynthetic process"/>
    <property type="evidence" value="ECO:0007669"/>
    <property type="project" value="TreeGrafter"/>
</dbReference>
<dbReference type="GO" id="GO:0071555">
    <property type="term" value="P:cell wall organization"/>
    <property type="evidence" value="ECO:0007669"/>
    <property type="project" value="TreeGrafter"/>
</dbReference>
<feature type="transmembrane region" description="Helical" evidence="8">
    <location>
        <begin position="201"/>
        <end position="221"/>
    </location>
</feature>
<protein>
    <submittedName>
        <fullName evidence="9">UDP-N-acetylmuramyl pentapeptide phosphotransferase/UDP-N-acetylglucosamine-1-phosphate transferase</fullName>
    </submittedName>
</protein>
<evidence type="ECO:0000256" key="4">
    <source>
        <dbReference type="ARBA" id="ARBA00022692"/>
    </source>
</evidence>
<dbReference type="RefSeq" id="WP_074609250.1">
    <property type="nucleotide sequence ID" value="NZ_FNGY01000006.1"/>
</dbReference>
<evidence type="ECO:0000313" key="9">
    <source>
        <dbReference type="EMBL" id="SDN08104.1"/>
    </source>
</evidence>
<feature type="transmembrane region" description="Helical" evidence="8">
    <location>
        <begin position="233"/>
        <end position="258"/>
    </location>
</feature>
<reference evidence="10" key="1">
    <citation type="submission" date="2016-10" db="EMBL/GenBank/DDBJ databases">
        <authorList>
            <person name="Varghese N."/>
            <person name="Submissions S."/>
        </authorList>
    </citation>
    <scope>NUCLEOTIDE SEQUENCE [LARGE SCALE GENOMIC DNA]</scope>
    <source>
        <strain evidence="10">DSM 19110</strain>
    </source>
</reference>
<evidence type="ECO:0000256" key="7">
    <source>
        <dbReference type="PIRSR" id="PIRSR600715-1"/>
    </source>
</evidence>